<keyword evidence="4" id="KW-1185">Reference proteome</keyword>
<accession>A0ABW6IG51</accession>
<name>A0ABW6IG51_9CYAN</name>
<dbReference type="Gene3D" id="3.90.400.10">
    <property type="entry name" value="Oligo-1,6-glucosidase, Domain 2"/>
    <property type="match status" value="1"/>
</dbReference>
<protein>
    <submittedName>
        <fullName evidence="3">Alpha-glucosidase family protein</fullName>
    </submittedName>
</protein>
<gene>
    <name evidence="3" type="ORF">ACFVKH_12795</name>
</gene>
<dbReference type="CDD" id="cd11330">
    <property type="entry name" value="AmyAc_OligoGlu"/>
    <property type="match status" value="1"/>
</dbReference>
<dbReference type="InterPro" id="IPR006047">
    <property type="entry name" value="GH13_cat_dom"/>
</dbReference>
<feature type="domain" description="Glycosyl hydrolase family 13 catalytic" evidence="2">
    <location>
        <begin position="27"/>
        <end position="422"/>
    </location>
</feature>
<dbReference type="InterPro" id="IPR017853">
    <property type="entry name" value="GH"/>
</dbReference>
<evidence type="ECO:0000259" key="2">
    <source>
        <dbReference type="SMART" id="SM00642"/>
    </source>
</evidence>
<proteinExistence type="inferred from homology"/>
<dbReference type="Gene3D" id="3.20.20.80">
    <property type="entry name" value="Glycosidases"/>
    <property type="match status" value="2"/>
</dbReference>
<dbReference type="SUPFAM" id="SSF51445">
    <property type="entry name" value="(Trans)glycosidases"/>
    <property type="match status" value="1"/>
</dbReference>
<dbReference type="PANTHER" id="PTHR10357:SF179">
    <property type="entry name" value="NEUTRAL AND BASIC AMINO ACID TRANSPORT PROTEIN RBAT"/>
    <property type="match status" value="1"/>
</dbReference>
<dbReference type="PANTHER" id="PTHR10357">
    <property type="entry name" value="ALPHA-AMYLASE FAMILY MEMBER"/>
    <property type="match status" value="1"/>
</dbReference>
<evidence type="ECO:0000313" key="4">
    <source>
        <dbReference type="Proteomes" id="UP001600165"/>
    </source>
</evidence>
<dbReference type="SMART" id="SM00642">
    <property type="entry name" value="Aamy"/>
    <property type="match status" value="1"/>
</dbReference>
<dbReference type="EMBL" id="JBHZOL010000079">
    <property type="protein sequence ID" value="MFE4107166.1"/>
    <property type="molecule type" value="Genomic_DNA"/>
</dbReference>
<dbReference type="Pfam" id="PF00128">
    <property type="entry name" value="Alpha-amylase"/>
    <property type="match status" value="1"/>
</dbReference>
<dbReference type="Proteomes" id="UP001600165">
    <property type="component" value="Unassembled WGS sequence"/>
</dbReference>
<comment type="similarity">
    <text evidence="1">Belongs to the glycosyl hydrolase 13 family.</text>
</comment>
<sequence>MVVGSTYPAVISRQESPDWWRSAFIYQIYPRSFMDSSGDGVGDLAGILQKLDYVMSLGVDAIWISPFFKSPMKDFGYDISDYCAVDPIFGTLQDFQQILAAAHQRGLKVLIDQVWNHTSDQHPWFQESRSSRDNPKADWYVWADPKPDGTPPTNWLATFGGSVWTWEPRRQQYYLHNFLVEQPDLNWYNLEVIEAIKQVARFWLDMGVDGFRLDVVNFYLYDRQLRDNPQRPANQPRPAGAAPNDPFFSQLNLYNFCQPNIAEVLQPIRQLMDEYPGSTTLAEISSAEDTIATSSEYVRGRDRLHMAYNSSLMNDEPLTHERLYQLIAQVEAAFGDGVICWTAGTHDFPRLKSRWSKFHVSADVQEQFDHLFVALLISLRGSCCIYQGDELGLTQAEIPFEKMQDPFGIAGYPSMLGRDGSRTPMPWYKDQPQAGFTTALEPWLPIPAEHQRAAVDVQAADPNSLLNQYRQLIHWRRQQPALRQGQLTLLPMPAPVLAFIRHCRQQKLLCVFNLSFDSAQLSLTPYPGCQDQTETGFTYQRQGDRLELPPYGVYFGELSQ</sequence>
<dbReference type="RefSeq" id="WP_377965620.1">
    <property type="nucleotide sequence ID" value="NZ_JBHZOL010000079.1"/>
</dbReference>
<comment type="caution">
    <text evidence="3">The sequence shown here is derived from an EMBL/GenBank/DDBJ whole genome shotgun (WGS) entry which is preliminary data.</text>
</comment>
<evidence type="ECO:0000313" key="3">
    <source>
        <dbReference type="EMBL" id="MFE4107166.1"/>
    </source>
</evidence>
<evidence type="ECO:0000256" key="1">
    <source>
        <dbReference type="ARBA" id="ARBA00008061"/>
    </source>
</evidence>
<reference evidence="3 4" key="1">
    <citation type="submission" date="2024-10" db="EMBL/GenBank/DDBJ databases">
        <authorList>
            <person name="Ratan Roy A."/>
            <person name="Morales Sandoval P.H."/>
            <person name="De Los Santos Villalobos S."/>
            <person name="Chakraborty S."/>
            <person name="Mukherjee J."/>
        </authorList>
    </citation>
    <scope>NUCLEOTIDE SEQUENCE [LARGE SCALE GENOMIC DNA]</scope>
    <source>
        <strain evidence="3 4">S1</strain>
    </source>
</reference>
<dbReference type="InterPro" id="IPR013780">
    <property type="entry name" value="Glyco_hydro_b"/>
</dbReference>
<organism evidence="3 4">
    <name type="scientific">Almyronema epifaneia S1</name>
    <dbReference type="NCBI Taxonomy" id="2991925"/>
    <lineage>
        <taxon>Bacteria</taxon>
        <taxon>Bacillati</taxon>
        <taxon>Cyanobacteriota</taxon>
        <taxon>Cyanophyceae</taxon>
        <taxon>Nodosilineales</taxon>
        <taxon>Nodosilineaceae</taxon>
        <taxon>Almyronema</taxon>
        <taxon>Almyronema epifaneia</taxon>
    </lineage>
</organism>
<dbReference type="SUPFAM" id="SSF51011">
    <property type="entry name" value="Glycosyl hydrolase domain"/>
    <property type="match status" value="1"/>
</dbReference>
<dbReference type="Gene3D" id="2.60.40.1180">
    <property type="entry name" value="Golgi alpha-mannosidase II"/>
    <property type="match status" value="1"/>
</dbReference>
<dbReference type="InterPro" id="IPR045857">
    <property type="entry name" value="O16G_dom_2"/>
</dbReference>